<name>A0A1H9STY1_9SPHI</name>
<dbReference type="RefSeq" id="WP_175474579.1">
    <property type="nucleotide sequence ID" value="NZ_FOGG01000019.1"/>
</dbReference>
<keyword evidence="3" id="KW-1185">Reference proteome</keyword>
<accession>A0A1H9STY1</accession>
<dbReference type="EMBL" id="FOGG01000019">
    <property type="protein sequence ID" value="SER88371.1"/>
    <property type="molecule type" value="Genomic_DNA"/>
</dbReference>
<keyword evidence="1" id="KW-1133">Transmembrane helix</keyword>
<organism evidence="2 3">
    <name type="scientific">Pedobacter rhizosphaerae</name>
    <dbReference type="NCBI Taxonomy" id="390241"/>
    <lineage>
        <taxon>Bacteria</taxon>
        <taxon>Pseudomonadati</taxon>
        <taxon>Bacteroidota</taxon>
        <taxon>Sphingobacteriia</taxon>
        <taxon>Sphingobacteriales</taxon>
        <taxon>Sphingobacteriaceae</taxon>
        <taxon>Pedobacter</taxon>
    </lineage>
</organism>
<gene>
    <name evidence="2" type="ORF">SAMN04488023_11987</name>
</gene>
<keyword evidence="1" id="KW-0472">Membrane</keyword>
<evidence type="ECO:0000256" key="1">
    <source>
        <dbReference type="SAM" id="Phobius"/>
    </source>
</evidence>
<dbReference type="Proteomes" id="UP000199572">
    <property type="component" value="Unassembled WGS sequence"/>
</dbReference>
<dbReference type="STRING" id="390241.SAMN04488023_11987"/>
<dbReference type="AlphaFoldDB" id="A0A1H9STY1"/>
<evidence type="ECO:0000313" key="3">
    <source>
        <dbReference type="Proteomes" id="UP000199572"/>
    </source>
</evidence>
<protein>
    <submittedName>
        <fullName evidence="2">Uncharacterized protein</fullName>
    </submittedName>
</protein>
<proteinExistence type="predicted"/>
<sequence>MMIYLVFLLVAIIVFLVKITIDFYALVALVKKDNNILLQPNEKEKEYEFIKGLY</sequence>
<feature type="transmembrane region" description="Helical" evidence="1">
    <location>
        <begin position="6"/>
        <end position="30"/>
    </location>
</feature>
<reference evidence="2 3" key="1">
    <citation type="submission" date="2016-10" db="EMBL/GenBank/DDBJ databases">
        <authorList>
            <person name="de Groot N.N."/>
        </authorList>
    </citation>
    <scope>NUCLEOTIDE SEQUENCE [LARGE SCALE GENOMIC DNA]</scope>
    <source>
        <strain evidence="2 3">DSM 18610</strain>
    </source>
</reference>
<keyword evidence="1" id="KW-0812">Transmembrane</keyword>
<evidence type="ECO:0000313" key="2">
    <source>
        <dbReference type="EMBL" id="SER88371.1"/>
    </source>
</evidence>